<dbReference type="InterPro" id="IPR029787">
    <property type="entry name" value="Nucleotide_cyclase"/>
</dbReference>
<dbReference type="Gene3D" id="3.30.70.270">
    <property type="match status" value="1"/>
</dbReference>
<dbReference type="FunFam" id="3.30.70.270:FF:000001">
    <property type="entry name" value="Diguanylate cyclase domain protein"/>
    <property type="match status" value="1"/>
</dbReference>
<dbReference type="CDD" id="cd01949">
    <property type="entry name" value="GGDEF"/>
    <property type="match status" value="1"/>
</dbReference>
<dbReference type="InterPro" id="IPR052163">
    <property type="entry name" value="DGC-Regulatory_Protein"/>
</dbReference>
<dbReference type="PANTHER" id="PTHR46663:SF2">
    <property type="entry name" value="GGDEF DOMAIN-CONTAINING PROTEIN"/>
    <property type="match status" value="1"/>
</dbReference>
<dbReference type="SUPFAM" id="SSF55073">
    <property type="entry name" value="Nucleotide cyclase"/>
    <property type="match status" value="1"/>
</dbReference>
<dbReference type="AlphaFoldDB" id="A0A8S0Y6Y3"/>
<name>A0A8S0Y6Y3_9GAMM</name>
<evidence type="ECO:0000256" key="2">
    <source>
        <dbReference type="SAM" id="Coils"/>
    </source>
</evidence>
<gene>
    <name evidence="4" type="ORF">METHB2_70066</name>
</gene>
<dbReference type="NCBIfam" id="TIGR00254">
    <property type="entry name" value="GGDEF"/>
    <property type="match status" value="1"/>
</dbReference>
<feature type="domain" description="GGDEF" evidence="3">
    <location>
        <begin position="126"/>
        <end position="256"/>
    </location>
</feature>
<organism evidence="4 5">
    <name type="scientific">Candidatus Methylobacter favarea</name>
    <dbReference type="NCBI Taxonomy" id="2707345"/>
    <lineage>
        <taxon>Bacteria</taxon>
        <taxon>Pseudomonadati</taxon>
        <taxon>Pseudomonadota</taxon>
        <taxon>Gammaproteobacteria</taxon>
        <taxon>Methylococcales</taxon>
        <taxon>Methylococcaceae</taxon>
        <taxon>Methylobacter</taxon>
    </lineage>
</organism>
<dbReference type="InterPro" id="IPR043128">
    <property type="entry name" value="Rev_trsase/Diguanyl_cyclase"/>
</dbReference>
<dbReference type="EMBL" id="CADCXN010000102">
    <property type="protein sequence ID" value="CAA9892459.1"/>
    <property type="molecule type" value="Genomic_DNA"/>
</dbReference>
<comment type="caution">
    <text evidence="4">The sequence shown here is derived from an EMBL/GenBank/DDBJ whole genome shotgun (WGS) entry which is preliminary data.</text>
</comment>
<dbReference type="Proteomes" id="UP000494216">
    <property type="component" value="Unassembled WGS sequence"/>
</dbReference>
<comment type="cofactor">
    <cofactor evidence="1">
        <name>Mg(2+)</name>
        <dbReference type="ChEBI" id="CHEBI:18420"/>
    </cofactor>
</comment>
<sequence>MDKSYTYNKPDEKRSGYENTAQEYWPPHHCHKDLANLDPAPLMRSERAELLEAIASEQRQLKNAQRQIEILQEKNACLKQKIIRIAKKYADTRRYGSHDELTGLPTRSFLRERLKQTIVLATCQQRQVGILFIDLDKFKNVNDTWGHAAGDKLLQEVAQRLRVCIRHGDTACRYGGDEFVVLLRDIDGYKTALAVAEKIRTCVAGPYVIEGHVLDLTVSIGTSVVPAEGQNCEDLINQADMAMYVAKAENSRVNPV</sequence>
<dbReference type="SMART" id="SM00267">
    <property type="entry name" value="GGDEF"/>
    <property type="match status" value="1"/>
</dbReference>
<dbReference type="InterPro" id="IPR000160">
    <property type="entry name" value="GGDEF_dom"/>
</dbReference>
<keyword evidence="2" id="KW-0175">Coiled coil</keyword>
<accession>A0A8S0Y6Y3</accession>
<dbReference type="Pfam" id="PF00990">
    <property type="entry name" value="GGDEF"/>
    <property type="match status" value="1"/>
</dbReference>
<dbReference type="RefSeq" id="WP_174627229.1">
    <property type="nucleotide sequence ID" value="NZ_CADCXN010000102.1"/>
</dbReference>
<evidence type="ECO:0000259" key="3">
    <source>
        <dbReference type="PROSITE" id="PS50887"/>
    </source>
</evidence>
<keyword evidence="5" id="KW-1185">Reference proteome</keyword>
<dbReference type="PANTHER" id="PTHR46663">
    <property type="entry name" value="DIGUANYLATE CYCLASE DGCT-RELATED"/>
    <property type="match status" value="1"/>
</dbReference>
<evidence type="ECO:0000313" key="4">
    <source>
        <dbReference type="EMBL" id="CAA9892459.1"/>
    </source>
</evidence>
<reference evidence="4 5" key="1">
    <citation type="submission" date="2020-02" db="EMBL/GenBank/DDBJ databases">
        <authorList>
            <person name="Hogendoorn C."/>
        </authorList>
    </citation>
    <scope>NUCLEOTIDE SEQUENCE [LARGE SCALE GENOMIC DNA]</scope>
    <source>
        <strain evidence="4">METHB21</strain>
    </source>
</reference>
<dbReference type="GO" id="GO:0003824">
    <property type="term" value="F:catalytic activity"/>
    <property type="evidence" value="ECO:0007669"/>
    <property type="project" value="UniProtKB-ARBA"/>
</dbReference>
<proteinExistence type="predicted"/>
<feature type="coiled-coil region" evidence="2">
    <location>
        <begin position="47"/>
        <end position="88"/>
    </location>
</feature>
<protein>
    <submittedName>
        <fullName evidence="4">Diguanylate cyclase (GGDEF)-like protein</fullName>
    </submittedName>
</protein>
<evidence type="ECO:0000256" key="1">
    <source>
        <dbReference type="ARBA" id="ARBA00001946"/>
    </source>
</evidence>
<evidence type="ECO:0000313" key="5">
    <source>
        <dbReference type="Proteomes" id="UP000494216"/>
    </source>
</evidence>
<dbReference type="PROSITE" id="PS50887">
    <property type="entry name" value="GGDEF"/>
    <property type="match status" value="1"/>
</dbReference>